<evidence type="ECO:0000259" key="15">
    <source>
        <dbReference type="Pfam" id="PF00224"/>
    </source>
</evidence>
<gene>
    <name evidence="17" type="ORF">ZBT109_1935</name>
</gene>
<dbReference type="EC" id="2.7.1.40" evidence="4 13"/>
<evidence type="ECO:0000256" key="3">
    <source>
        <dbReference type="ARBA" id="ARBA00008663"/>
    </source>
</evidence>
<evidence type="ECO:0000313" key="17">
    <source>
        <dbReference type="EMBL" id="BBG30681.1"/>
    </source>
</evidence>
<comment type="similarity">
    <text evidence="3 14">Belongs to the pyruvate kinase family.</text>
</comment>
<dbReference type="NCBIfam" id="NF004491">
    <property type="entry name" value="PRK05826.1"/>
    <property type="match status" value="1"/>
</dbReference>
<name>A0A348HGC9_9GAMM</name>
<evidence type="ECO:0000256" key="1">
    <source>
        <dbReference type="ARBA" id="ARBA00001958"/>
    </source>
</evidence>
<proteinExistence type="inferred from homology"/>
<dbReference type="SUPFAM" id="SSF52935">
    <property type="entry name" value="PK C-terminal domain-like"/>
    <property type="match status" value="1"/>
</dbReference>
<dbReference type="PANTHER" id="PTHR11817">
    <property type="entry name" value="PYRUVATE KINASE"/>
    <property type="match status" value="1"/>
</dbReference>
<dbReference type="InterPro" id="IPR001697">
    <property type="entry name" value="Pyr_Knase"/>
</dbReference>
<dbReference type="GO" id="GO:0000287">
    <property type="term" value="F:magnesium ion binding"/>
    <property type="evidence" value="ECO:0007669"/>
    <property type="project" value="UniProtKB-UniRule"/>
</dbReference>
<dbReference type="GO" id="GO:0005524">
    <property type="term" value="F:ATP binding"/>
    <property type="evidence" value="ECO:0007669"/>
    <property type="project" value="UniProtKB-KW"/>
</dbReference>
<dbReference type="Gene3D" id="2.40.33.10">
    <property type="entry name" value="PK beta-barrel domain-like"/>
    <property type="match status" value="1"/>
</dbReference>
<evidence type="ECO:0000313" key="18">
    <source>
        <dbReference type="Proteomes" id="UP000267342"/>
    </source>
</evidence>
<keyword evidence="7" id="KW-0547">Nucleotide-binding</keyword>
<dbReference type="UniPathway" id="UPA00109">
    <property type="reaction ID" value="UER00188"/>
</dbReference>
<organism evidence="17 18">
    <name type="scientific">Zymobacter palmae</name>
    <dbReference type="NCBI Taxonomy" id="33074"/>
    <lineage>
        <taxon>Bacteria</taxon>
        <taxon>Pseudomonadati</taxon>
        <taxon>Pseudomonadota</taxon>
        <taxon>Gammaproteobacteria</taxon>
        <taxon>Oceanospirillales</taxon>
        <taxon>Halomonadaceae</taxon>
        <taxon>Zymobacter group</taxon>
        <taxon>Zymobacter</taxon>
    </lineage>
</organism>
<evidence type="ECO:0000256" key="11">
    <source>
        <dbReference type="ARBA" id="ARBA00023152"/>
    </source>
</evidence>
<dbReference type="PROSITE" id="PS00110">
    <property type="entry name" value="PYRUVATE_KINASE"/>
    <property type="match status" value="1"/>
</dbReference>
<dbReference type="FunFam" id="2.40.33.10:FF:000001">
    <property type="entry name" value="Pyruvate kinase"/>
    <property type="match status" value="1"/>
</dbReference>
<dbReference type="AlphaFoldDB" id="A0A348HGC9"/>
<protein>
    <recommendedName>
        <fullName evidence="4 13">Pyruvate kinase</fullName>
        <ecNumber evidence="4 13">2.7.1.40</ecNumber>
    </recommendedName>
</protein>
<evidence type="ECO:0000256" key="8">
    <source>
        <dbReference type="ARBA" id="ARBA00022777"/>
    </source>
</evidence>
<evidence type="ECO:0000256" key="6">
    <source>
        <dbReference type="ARBA" id="ARBA00022723"/>
    </source>
</evidence>
<dbReference type="SUPFAM" id="SSF51621">
    <property type="entry name" value="Phosphoenolpyruvate/pyruvate domain"/>
    <property type="match status" value="1"/>
</dbReference>
<dbReference type="InterPro" id="IPR015813">
    <property type="entry name" value="Pyrv/PenolPyrv_kinase-like_dom"/>
</dbReference>
<dbReference type="GO" id="GO:0016301">
    <property type="term" value="F:kinase activity"/>
    <property type="evidence" value="ECO:0007669"/>
    <property type="project" value="UniProtKB-KW"/>
</dbReference>
<dbReference type="Gene3D" id="3.40.1380.20">
    <property type="entry name" value="Pyruvate kinase, C-terminal domain"/>
    <property type="match status" value="1"/>
</dbReference>
<comment type="catalytic activity">
    <reaction evidence="14">
        <text>pyruvate + ATP = phosphoenolpyruvate + ADP + H(+)</text>
        <dbReference type="Rhea" id="RHEA:18157"/>
        <dbReference type="ChEBI" id="CHEBI:15361"/>
        <dbReference type="ChEBI" id="CHEBI:15378"/>
        <dbReference type="ChEBI" id="CHEBI:30616"/>
        <dbReference type="ChEBI" id="CHEBI:58702"/>
        <dbReference type="ChEBI" id="CHEBI:456216"/>
        <dbReference type="EC" id="2.7.1.40"/>
    </reaction>
</comment>
<keyword evidence="8 14" id="KW-0418">Kinase</keyword>
<dbReference type="RefSeq" id="WP_027705140.1">
    <property type="nucleotide sequence ID" value="NZ_AP018933.1"/>
</dbReference>
<evidence type="ECO:0000256" key="7">
    <source>
        <dbReference type="ARBA" id="ARBA00022741"/>
    </source>
</evidence>
<dbReference type="EMBL" id="AP018933">
    <property type="protein sequence ID" value="BBG30681.1"/>
    <property type="molecule type" value="Genomic_DNA"/>
</dbReference>
<keyword evidence="10 14" id="KW-0460">Magnesium</keyword>
<feature type="domain" description="Pyruvate kinase barrel" evidence="15">
    <location>
        <begin position="10"/>
        <end position="343"/>
    </location>
</feature>
<dbReference type="InterPro" id="IPR015795">
    <property type="entry name" value="Pyrv_Knase_C"/>
</dbReference>
<dbReference type="OrthoDB" id="9812123at2"/>
<dbReference type="Pfam" id="PF02887">
    <property type="entry name" value="PK_C"/>
    <property type="match status" value="1"/>
</dbReference>
<dbReference type="PRINTS" id="PR01050">
    <property type="entry name" value="PYRUVTKNASE"/>
</dbReference>
<sequence length="497" mass="53424">MPQAQKQPVRRTKILTTLGPTTDKPGILDAMVKAGIDVVRINFSHGDPEEHRQRVESVRAASAKYGRHVAILGDLQGPKIRIARFKEGAVNLEVGQPFIIDMDLGRTDGDEHQVGCDYKDLAKDLFEGDVLLLDDGRLVFEVTGVAAPKVHCKVLVGGKLSNNKGINKQGGGLSAAALTEKDKIDMQTAIKLGVDYIAISFPRSAADMEYARELLHKYSDDLQSDIGKTIGLVAKVERAEAVSTNEILDGIIKASDAVMVARGDLGVEIGDARLIGAQKNMIKRAQMYNTPVINATQALESMINAPLPTRAEVMDVGNAVLDGADAVMCSAETAAGDYPVETVEAMKRAIAGAEALQEARRDNNRLDCTFDRLDETVAYSAMFAANHLEGVAAVACLTETGHTPLVASRIRSDLPIVALSPSDRTLCRMSLYKGVVPVKFDASKYPTPEVNRAAVELVEEKGLGTKGDYVVITRGDHHCAQGTTNSMKIVEIGEHIG</sequence>
<feature type="domain" description="Pyruvate kinase C-terminal" evidence="16">
    <location>
        <begin position="375"/>
        <end position="490"/>
    </location>
</feature>
<dbReference type="GO" id="GO:0030955">
    <property type="term" value="F:potassium ion binding"/>
    <property type="evidence" value="ECO:0007669"/>
    <property type="project" value="UniProtKB-UniRule"/>
</dbReference>
<evidence type="ECO:0000256" key="13">
    <source>
        <dbReference type="NCBIfam" id="TIGR01064"/>
    </source>
</evidence>
<keyword evidence="5 14" id="KW-0808">Transferase</keyword>
<keyword evidence="12 17" id="KW-0670">Pyruvate</keyword>
<keyword evidence="11 14" id="KW-0324">Glycolysis</keyword>
<dbReference type="Pfam" id="PF00224">
    <property type="entry name" value="PK"/>
    <property type="match status" value="1"/>
</dbReference>
<evidence type="ECO:0000256" key="4">
    <source>
        <dbReference type="ARBA" id="ARBA00012142"/>
    </source>
</evidence>
<dbReference type="KEGG" id="zpl:ZBT109_1935"/>
<dbReference type="STRING" id="1123510.GCA_000620025_02037"/>
<comment type="pathway">
    <text evidence="2 14">Carbohydrate degradation; glycolysis; pyruvate from D-glyceraldehyde 3-phosphate: step 5/5.</text>
</comment>
<keyword evidence="18" id="KW-1185">Reference proteome</keyword>
<dbReference type="GO" id="GO:0004743">
    <property type="term" value="F:pyruvate kinase activity"/>
    <property type="evidence" value="ECO:0007669"/>
    <property type="project" value="UniProtKB-UniRule"/>
</dbReference>
<dbReference type="InterPro" id="IPR015793">
    <property type="entry name" value="Pyrv_Knase_brl"/>
</dbReference>
<comment type="cofactor">
    <cofactor evidence="1">
        <name>K(+)</name>
        <dbReference type="ChEBI" id="CHEBI:29103"/>
    </cofactor>
</comment>
<evidence type="ECO:0000256" key="10">
    <source>
        <dbReference type="ARBA" id="ARBA00022842"/>
    </source>
</evidence>
<dbReference type="Proteomes" id="UP000267342">
    <property type="component" value="Chromosome"/>
</dbReference>
<dbReference type="InterPro" id="IPR018209">
    <property type="entry name" value="Pyrv_Knase_AS"/>
</dbReference>
<dbReference type="InterPro" id="IPR036918">
    <property type="entry name" value="Pyrv_Knase_C_sf"/>
</dbReference>
<dbReference type="NCBIfam" id="TIGR01064">
    <property type="entry name" value="pyruv_kin"/>
    <property type="match status" value="1"/>
</dbReference>
<keyword evidence="6" id="KW-0479">Metal-binding</keyword>
<dbReference type="InterPro" id="IPR011037">
    <property type="entry name" value="Pyrv_Knase-like_insert_dom_sf"/>
</dbReference>
<reference evidence="17 18" key="1">
    <citation type="submission" date="2018-09" db="EMBL/GenBank/DDBJ databases">
        <title>Zymobacter palmae IAM14233 (=T109) whole genome analysis.</title>
        <authorList>
            <person name="Yanase H."/>
        </authorList>
    </citation>
    <scope>NUCLEOTIDE SEQUENCE [LARGE SCALE GENOMIC DNA]</scope>
    <source>
        <strain evidence="17 18">IAM14233</strain>
    </source>
</reference>
<evidence type="ECO:0000256" key="9">
    <source>
        <dbReference type="ARBA" id="ARBA00022840"/>
    </source>
</evidence>
<keyword evidence="9" id="KW-0067">ATP-binding</keyword>
<evidence type="ECO:0000256" key="14">
    <source>
        <dbReference type="RuleBase" id="RU000504"/>
    </source>
</evidence>
<evidence type="ECO:0000256" key="12">
    <source>
        <dbReference type="ARBA" id="ARBA00023317"/>
    </source>
</evidence>
<accession>A0A348HGC9</accession>
<evidence type="ECO:0000256" key="2">
    <source>
        <dbReference type="ARBA" id="ARBA00004997"/>
    </source>
</evidence>
<dbReference type="InterPro" id="IPR015806">
    <property type="entry name" value="Pyrv_Knase_insert_dom_sf"/>
</dbReference>
<evidence type="ECO:0000256" key="5">
    <source>
        <dbReference type="ARBA" id="ARBA00022679"/>
    </source>
</evidence>
<dbReference type="Gene3D" id="3.20.20.60">
    <property type="entry name" value="Phosphoenolpyruvate-binding domains"/>
    <property type="match status" value="1"/>
</dbReference>
<evidence type="ECO:0000259" key="16">
    <source>
        <dbReference type="Pfam" id="PF02887"/>
    </source>
</evidence>
<dbReference type="InterPro" id="IPR040442">
    <property type="entry name" value="Pyrv_kinase-like_dom_sf"/>
</dbReference>
<dbReference type="SUPFAM" id="SSF50800">
    <property type="entry name" value="PK beta-barrel domain-like"/>
    <property type="match status" value="1"/>
</dbReference>